<comment type="subcellular location">
    <subcellularLocation>
        <location evidence="1">Membrane</location>
        <topology evidence="1">Multi-pass membrane protein</topology>
    </subcellularLocation>
</comment>
<dbReference type="CDD" id="cd13963">
    <property type="entry name" value="PT_UbiA_2"/>
    <property type="match status" value="1"/>
</dbReference>
<evidence type="ECO:0000313" key="6">
    <source>
        <dbReference type="EMBL" id="PZG16235.1"/>
    </source>
</evidence>
<keyword evidence="7" id="KW-1185">Reference proteome</keyword>
<feature type="transmembrane region" description="Helical" evidence="5">
    <location>
        <begin position="167"/>
        <end position="192"/>
    </location>
</feature>
<feature type="transmembrane region" description="Helical" evidence="5">
    <location>
        <begin position="198"/>
        <end position="216"/>
    </location>
</feature>
<dbReference type="GO" id="GO:0016757">
    <property type="term" value="F:glycosyltransferase activity"/>
    <property type="evidence" value="ECO:0007669"/>
    <property type="project" value="UniProtKB-KW"/>
</dbReference>
<evidence type="ECO:0000256" key="3">
    <source>
        <dbReference type="ARBA" id="ARBA00022989"/>
    </source>
</evidence>
<dbReference type="InterPro" id="IPR000537">
    <property type="entry name" value="UbiA_prenyltransferase"/>
</dbReference>
<reference evidence="6 7" key="1">
    <citation type="submission" date="2018-01" db="EMBL/GenBank/DDBJ databases">
        <title>Draft genome sequence of Sphaerisporangium sp. 7K107.</title>
        <authorList>
            <person name="Sahin N."/>
            <person name="Saygin H."/>
            <person name="Ay H."/>
        </authorList>
    </citation>
    <scope>NUCLEOTIDE SEQUENCE [LARGE SCALE GENOMIC DNA]</scope>
    <source>
        <strain evidence="6 7">7K107</strain>
    </source>
</reference>
<comment type="caution">
    <text evidence="6">The sequence shown here is derived from an EMBL/GenBank/DDBJ whole genome shotgun (WGS) entry which is preliminary data.</text>
</comment>
<evidence type="ECO:0000256" key="4">
    <source>
        <dbReference type="ARBA" id="ARBA00023136"/>
    </source>
</evidence>
<feature type="transmembrane region" description="Helical" evidence="5">
    <location>
        <begin position="129"/>
        <end position="147"/>
    </location>
</feature>
<evidence type="ECO:0000313" key="7">
    <source>
        <dbReference type="Proteomes" id="UP000248544"/>
    </source>
</evidence>
<dbReference type="GO" id="GO:0016020">
    <property type="term" value="C:membrane"/>
    <property type="evidence" value="ECO:0007669"/>
    <property type="project" value="UniProtKB-SubCell"/>
</dbReference>
<dbReference type="Gene3D" id="1.10.357.140">
    <property type="entry name" value="UbiA prenyltransferase"/>
    <property type="match status" value="1"/>
</dbReference>
<dbReference type="InterPro" id="IPR044878">
    <property type="entry name" value="UbiA_sf"/>
</dbReference>
<dbReference type="Proteomes" id="UP000248544">
    <property type="component" value="Unassembled WGS sequence"/>
</dbReference>
<keyword evidence="2 5" id="KW-0812">Transmembrane</keyword>
<keyword evidence="4 5" id="KW-0472">Membrane</keyword>
<dbReference type="AlphaFoldDB" id="A0A2W2EHD2"/>
<keyword evidence="6" id="KW-0808">Transferase</keyword>
<keyword evidence="3 5" id="KW-1133">Transmembrane helix</keyword>
<name>A0A2W2EHD2_9ACTN</name>
<dbReference type="NCBIfam" id="NF008978">
    <property type="entry name" value="PRK12324.1-4"/>
    <property type="match status" value="1"/>
</dbReference>
<dbReference type="GO" id="GO:0016765">
    <property type="term" value="F:transferase activity, transferring alkyl or aryl (other than methyl) groups"/>
    <property type="evidence" value="ECO:0007669"/>
    <property type="project" value="InterPro"/>
</dbReference>
<proteinExistence type="predicted"/>
<dbReference type="Pfam" id="PF01040">
    <property type="entry name" value="UbiA"/>
    <property type="match status" value="1"/>
</dbReference>
<evidence type="ECO:0000256" key="2">
    <source>
        <dbReference type="ARBA" id="ARBA00022692"/>
    </source>
</evidence>
<feature type="transmembrane region" description="Helical" evidence="5">
    <location>
        <begin position="248"/>
        <end position="265"/>
    </location>
</feature>
<gene>
    <name evidence="6" type="ORF">C1I98_39030</name>
</gene>
<organism evidence="6 7">
    <name type="scientific">Spongiactinospora gelatinilytica</name>
    <dbReference type="NCBI Taxonomy" id="2666298"/>
    <lineage>
        <taxon>Bacteria</taxon>
        <taxon>Bacillati</taxon>
        <taxon>Actinomycetota</taxon>
        <taxon>Actinomycetes</taxon>
        <taxon>Streptosporangiales</taxon>
        <taxon>Streptosporangiaceae</taxon>
        <taxon>Spongiactinospora</taxon>
    </lineage>
</organism>
<sequence>MDVRGACPGQFAGGDGEGWQDLHVRAAAVQRPGVGNRVISRYVGFHGVVELSSISSAGVPFLPRHIPPRPGGPRVSAGPALTRRPAVSRRSRAAGLARALRPRQWVKNGLVLAAPLAAGELSTPTGARAALIAFAAFCLAASGAYLINDAADAAADRLHPRKRHRPVASGLIPVPLARAAGAVLAASAPAVAALTGGWRLPAVVAGYLALTLGYTFWLKRQPVVDLVAVAGCHVVRALAGAVAVEVPVTSWFLVVISLGSLQLVAGKREAERRAQAGSATRATLAAYTPGYLAQVRTMCSGAMIVTYCLWALNDHPGPFHALSIVPFVLVVLRHNLLVDQGAGEEPEELALRDRPLQIFIAVQLALLVLGIHLT</sequence>
<accession>A0A2W2EHD2</accession>
<dbReference type="EMBL" id="POUA01000743">
    <property type="protein sequence ID" value="PZG16235.1"/>
    <property type="molecule type" value="Genomic_DNA"/>
</dbReference>
<keyword evidence="6" id="KW-0328">Glycosyltransferase</keyword>
<protein>
    <submittedName>
        <fullName evidence="6">Decaprenyl-phosphate phosphoribosyltransferase</fullName>
    </submittedName>
</protein>
<evidence type="ECO:0000256" key="5">
    <source>
        <dbReference type="SAM" id="Phobius"/>
    </source>
</evidence>
<evidence type="ECO:0000256" key="1">
    <source>
        <dbReference type="ARBA" id="ARBA00004141"/>
    </source>
</evidence>